<gene>
    <name evidence="2" type="ORF">ASZ90_001854</name>
</gene>
<dbReference type="EMBL" id="LNQE01000238">
    <property type="protein sequence ID" value="KUG28275.1"/>
    <property type="molecule type" value="Genomic_DNA"/>
</dbReference>
<comment type="caution">
    <text evidence="2">The sequence shown here is derived from an EMBL/GenBank/DDBJ whole genome shotgun (WGS) entry which is preliminary data.</text>
</comment>
<feature type="compositionally biased region" description="Basic and acidic residues" evidence="1">
    <location>
        <begin position="139"/>
        <end position="151"/>
    </location>
</feature>
<evidence type="ECO:0000313" key="2">
    <source>
        <dbReference type="EMBL" id="KUG28275.1"/>
    </source>
</evidence>
<reference evidence="2" key="1">
    <citation type="journal article" date="2015" name="Proc. Natl. Acad. Sci. U.S.A.">
        <title>Networks of energetic and metabolic interactions define dynamics in microbial communities.</title>
        <authorList>
            <person name="Embree M."/>
            <person name="Liu J.K."/>
            <person name="Al-Bassam M.M."/>
            <person name="Zengler K."/>
        </authorList>
    </citation>
    <scope>NUCLEOTIDE SEQUENCE</scope>
</reference>
<dbReference type="AlphaFoldDB" id="A0A0W8G6Z3"/>
<proteinExistence type="predicted"/>
<feature type="region of interest" description="Disordered" evidence="1">
    <location>
        <begin position="117"/>
        <end position="190"/>
    </location>
</feature>
<evidence type="ECO:0000256" key="1">
    <source>
        <dbReference type="SAM" id="MobiDB-lite"/>
    </source>
</evidence>
<organism evidence="2">
    <name type="scientific">hydrocarbon metagenome</name>
    <dbReference type="NCBI Taxonomy" id="938273"/>
    <lineage>
        <taxon>unclassified sequences</taxon>
        <taxon>metagenomes</taxon>
        <taxon>ecological metagenomes</taxon>
    </lineage>
</organism>
<feature type="compositionally biased region" description="Basic residues" evidence="1">
    <location>
        <begin position="124"/>
        <end position="138"/>
    </location>
</feature>
<protein>
    <submittedName>
        <fullName evidence="2">Uncharacterized protein</fullName>
    </submittedName>
</protein>
<sequence>MTRDGTRRDGLVRQAAPEPLLRRIARKSMSVYVAHCIEEAGGLGGQQLDAAEPGATAGSPPVPSTAWFPLPTECGNPQTGGTHAATSAFFHTGRASRPCCLSGRGVFRGNFLLCPGQGPPGGPGHRRPLRCRGGHGKSRRDDRPRGGDGRDTAPAPGERPGMALRRPPGCRERPPLPHRLRGPGRLGGHP</sequence>
<accession>A0A0W8G6Z3</accession>
<name>A0A0W8G6Z3_9ZZZZ</name>